<dbReference type="InterPro" id="IPR007529">
    <property type="entry name" value="Znf_HIT"/>
</dbReference>
<evidence type="ECO:0000256" key="1">
    <source>
        <dbReference type="ARBA" id="ARBA00022553"/>
    </source>
</evidence>
<evidence type="ECO:0000313" key="11">
    <source>
        <dbReference type="Proteomes" id="UP000301737"/>
    </source>
</evidence>
<keyword evidence="2" id="KW-0479">Metal-binding</keyword>
<dbReference type="SUPFAM" id="SSF144232">
    <property type="entry name" value="HIT/MYND zinc finger-like"/>
    <property type="match status" value="1"/>
</dbReference>
<protein>
    <recommendedName>
        <fullName evidence="9">HIT-type domain-containing protein</fullName>
    </recommendedName>
</protein>
<comment type="caution">
    <text evidence="10">The sequence shown here is derived from an EMBL/GenBank/DDBJ whole genome shotgun (WGS) entry which is preliminary data.</text>
</comment>
<dbReference type="Gene3D" id="3.30.60.190">
    <property type="match status" value="1"/>
</dbReference>
<dbReference type="GO" id="GO:0048254">
    <property type="term" value="P:snoRNA localization"/>
    <property type="evidence" value="ECO:0007669"/>
    <property type="project" value="TreeGrafter"/>
</dbReference>
<evidence type="ECO:0000256" key="8">
    <source>
        <dbReference type="SAM" id="MobiDB-lite"/>
    </source>
</evidence>
<dbReference type="GO" id="GO:0008270">
    <property type="term" value="F:zinc ion binding"/>
    <property type="evidence" value="ECO:0007669"/>
    <property type="project" value="UniProtKB-UniRule"/>
</dbReference>
<evidence type="ECO:0000256" key="3">
    <source>
        <dbReference type="ARBA" id="ARBA00022771"/>
    </source>
</evidence>
<dbReference type="Pfam" id="PF04438">
    <property type="entry name" value="zf-HIT"/>
    <property type="match status" value="1"/>
</dbReference>
<dbReference type="PANTHER" id="PTHR13483:SF3">
    <property type="entry name" value="BOX C_D SNORNA PROTEIN 1"/>
    <property type="match status" value="1"/>
</dbReference>
<evidence type="ECO:0000259" key="9">
    <source>
        <dbReference type="PROSITE" id="PS51083"/>
    </source>
</evidence>
<organism evidence="10 11">
    <name type="scientific">Zygosaccharomyces mellis</name>
    <dbReference type="NCBI Taxonomy" id="42258"/>
    <lineage>
        <taxon>Eukaryota</taxon>
        <taxon>Fungi</taxon>
        <taxon>Dikarya</taxon>
        <taxon>Ascomycota</taxon>
        <taxon>Saccharomycotina</taxon>
        <taxon>Saccharomycetes</taxon>
        <taxon>Saccharomycetales</taxon>
        <taxon>Saccharomycetaceae</taxon>
        <taxon>Zygosaccharomyces</taxon>
    </lineage>
</organism>
<name>A0A4C2EF39_9SACH</name>
<dbReference type="CDD" id="cd23023">
    <property type="entry name" value="zf-HIT_BCD1"/>
    <property type="match status" value="1"/>
</dbReference>
<comment type="function">
    <text evidence="5">Required for box C/D snoRNAs accumulation involved in snoRNA processing, snoRNA transport to the nucleolus and ribosome biogenesis.</text>
</comment>
<evidence type="ECO:0000256" key="5">
    <source>
        <dbReference type="ARBA" id="ARBA00049598"/>
    </source>
</evidence>
<dbReference type="EMBL" id="BIMX01000034">
    <property type="protein sequence ID" value="GCF01500.1"/>
    <property type="molecule type" value="Genomic_DNA"/>
</dbReference>
<evidence type="ECO:0000256" key="4">
    <source>
        <dbReference type="ARBA" id="ARBA00022833"/>
    </source>
</evidence>
<dbReference type="PANTHER" id="PTHR13483">
    <property type="entry name" value="BOX C_D SNORNA PROTEIN 1-RELATED"/>
    <property type="match status" value="1"/>
</dbReference>
<keyword evidence="3 7" id="KW-0863">Zinc-finger</keyword>
<dbReference type="OrthoDB" id="272357at2759"/>
<reference evidence="10 11" key="1">
    <citation type="submission" date="2019-01" db="EMBL/GenBank/DDBJ databases">
        <title>Draft Genome Sequencing of Zygosaccharomyces mellis Ca-7.</title>
        <authorList>
            <person name="Shiwa Y."/>
            <person name="Kanesaki Y."/>
            <person name="Ishige T."/>
            <person name="Mura K."/>
            <person name="Hori T."/>
            <person name="Tamura T."/>
        </authorList>
    </citation>
    <scope>NUCLEOTIDE SEQUENCE [LARGE SCALE GENOMIC DNA]</scope>
    <source>
        <strain evidence="10 11">Ca-7</strain>
    </source>
</reference>
<evidence type="ECO:0000256" key="2">
    <source>
        <dbReference type="ARBA" id="ARBA00022723"/>
    </source>
</evidence>
<sequence>MVDLCEICQSAEFKYKCPKCFKKTCSLPCIKQHKSQDNCSGQAHDPTKYIDKETFKSADDEKHESNFLVQRDYQFLTKLRRSLEVEMKDGRLNNKRVLQSFGNNPNTKRARYDQECQRIIRRGVNCILLPKGMQRSQMNKSKWDKPLDLFVWSIEWILYPRKKTSSTQAEPFNHISHRVKETDTLLEGMGKIIYDKCCEFYQLANVEEQMPETKPERTQRLLEGRLKFYTKWFPYNTIRIADSKQLVELNPCQKSIAELFKNRTVIEFPTIYVVANASELPGEFSVVDEKAMQETPQKNASDSDSDSESDSADDSDSYSNSSDSNESESESDSNAEPQEESSKAQAIGSESIVAPQASDDDSDGYDPGVTLDFLAG</sequence>
<keyword evidence="4" id="KW-0862">Zinc</keyword>
<dbReference type="GO" id="GO:0000492">
    <property type="term" value="P:box C/D snoRNP assembly"/>
    <property type="evidence" value="ECO:0007669"/>
    <property type="project" value="TreeGrafter"/>
</dbReference>
<dbReference type="GO" id="GO:0070761">
    <property type="term" value="C:pre-snoRNP complex"/>
    <property type="evidence" value="ECO:0007669"/>
    <property type="project" value="TreeGrafter"/>
</dbReference>
<keyword evidence="1" id="KW-0597">Phosphoprotein</keyword>
<evidence type="ECO:0000313" key="10">
    <source>
        <dbReference type="EMBL" id="GCF01500.1"/>
    </source>
</evidence>
<feature type="compositionally biased region" description="Acidic residues" evidence="8">
    <location>
        <begin position="325"/>
        <end position="339"/>
    </location>
</feature>
<feature type="domain" description="HIT-type" evidence="9">
    <location>
        <begin position="5"/>
        <end position="39"/>
    </location>
</feature>
<dbReference type="PROSITE" id="PS51083">
    <property type="entry name" value="ZF_HIT"/>
    <property type="match status" value="1"/>
</dbReference>
<dbReference type="InterPro" id="IPR051639">
    <property type="entry name" value="BCD1"/>
</dbReference>
<accession>A0A4C2EF39</accession>
<keyword evidence="11" id="KW-1185">Reference proteome</keyword>
<dbReference type="GO" id="GO:0000463">
    <property type="term" value="P:maturation of LSU-rRNA from tricistronic rRNA transcript (SSU-rRNA, 5.8S rRNA, LSU-rRNA)"/>
    <property type="evidence" value="ECO:0007669"/>
    <property type="project" value="TreeGrafter"/>
</dbReference>
<dbReference type="Proteomes" id="UP000301737">
    <property type="component" value="Unassembled WGS sequence"/>
</dbReference>
<evidence type="ECO:0000256" key="7">
    <source>
        <dbReference type="PROSITE-ProRule" id="PRU00453"/>
    </source>
</evidence>
<gene>
    <name evidence="10" type="ORF">ZYGM_000347</name>
</gene>
<dbReference type="InterPro" id="IPR057721">
    <property type="entry name" value="BCD1_alpha/beta"/>
</dbReference>
<dbReference type="Pfam" id="PF25790">
    <property type="entry name" value="BCD1"/>
    <property type="match status" value="1"/>
</dbReference>
<proteinExistence type="inferred from homology"/>
<dbReference type="AlphaFoldDB" id="A0A4C2EF39"/>
<dbReference type="GO" id="GO:0005634">
    <property type="term" value="C:nucleus"/>
    <property type="evidence" value="ECO:0007669"/>
    <property type="project" value="TreeGrafter"/>
</dbReference>
<evidence type="ECO:0000256" key="6">
    <source>
        <dbReference type="ARBA" id="ARBA00049654"/>
    </source>
</evidence>
<feature type="compositionally biased region" description="Acidic residues" evidence="8">
    <location>
        <begin position="303"/>
        <end position="316"/>
    </location>
</feature>
<feature type="region of interest" description="Disordered" evidence="8">
    <location>
        <begin position="291"/>
        <end position="376"/>
    </location>
</feature>
<comment type="similarity">
    <text evidence="6">Belongs to the BCD1 family.</text>
</comment>